<accession>A0A0A9AXK7</accession>
<reference evidence="1" key="1">
    <citation type="submission" date="2014-09" db="EMBL/GenBank/DDBJ databases">
        <authorList>
            <person name="Magalhaes I.L.F."/>
            <person name="Oliveira U."/>
            <person name="Santos F.R."/>
            <person name="Vidigal T.H.D.A."/>
            <person name="Brescovit A.D."/>
            <person name="Santos A.J."/>
        </authorList>
    </citation>
    <scope>NUCLEOTIDE SEQUENCE</scope>
    <source>
        <tissue evidence="1">Shoot tissue taken approximately 20 cm above the soil surface</tissue>
    </source>
</reference>
<reference evidence="1" key="2">
    <citation type="journal article" date="2015" name="Data Brief">
        <title>Shoot transcriptome of the giant reed, Arundo donax.</title>
        <authorList>
            <person name="Barrero R.A."/>
            <person name="Guerrero F.D."/>
            <person name="Moolhuijzen P."/>
            <person name="Goolsby J.A."/>
            <person name="Tidwell J."/>
            <person name="Bellgard S.E."/>
            <person name="Bellgard M.I."/>
        </authorList>
    </citation>
    <scope>NUCLEOTIDE SEQUENCE</scope>
    <source>
        <tissue evidence="1">Shoot tissue taken approximately 20 cm above the soil surface</tissue>
    </source>
</reference>
<name>A0A0A9AXK7_ARUDO</name>
<evidence type="ECO:0000313" key="1">
    <source>
        <dbReference type="EMBL" id="JAD53615.1"/>
    </source>
</evidence>
<dbReference type="EMBL" id="GBRH01244280">
    <property type="protein sequence ID" value="JAD53615.1"/>
    <property type="molecule type" value="Transcribed_RNA"/>
</dbReference>
<sequence>MRTNSVSPPCAPRLHAASCECKLGPATGAPRPTTASTSLGALVCAPRATTPTGACSAL</sequence>
<protein>
    <submittedName>
        <fullName evidence="1">Uncharacterized protein</fullName>
    </submittedName>
</protein>
<organism evidence="1">
    <name type="scientific">Arundo donax</name>
    <name type="common">Giant reed</name>
    <name type="synonym">Donax arundinaceus</name>
    <dbReference type="NCBI Taxonomy" id="35708"/>
    <lineage>
        <taxon>Eukaryota</taxon>
        <taxon>Viridiplantae</taxon>
        <taxon>Streptophyta</taxon>
        <taxon>Embryophyta</taxon>
        <taxon>Tracheophyta</taxon>
        <taxon>Spermatophyta</taxon>
        <taxon>Magnoliopsida</taxon>
        <taxon>Liliopsida</taxon>
        <taxon>Poales</taxon>
        <taxon>Poaceae</taxon>
        <taxon>PACMAD clade</taxon>
        <taxon>Arundinoideae</taxon>
        <taxon>Arundineae</taxon>
        <taxon>Arundo</taxon>
    </lineage>
</organism>
<proteinExistence type="predicted"/>
<dbReference type="AlphaFoldDB" id="A0A0A9AXK7"/>